<dbReference type="PROSITE" id="PS51257">
    <property type="entry name" value="PROKAR_LIPOPROTEIN"/>
    <property type="match status" value="1"/>
</dbReference>
<dbReference type="Proteomes" id="UP000182466">
    <property type="component" value="Unassembled WGS sequence"/>
</dbReference>
<reference evidence="1 2" key="1">
    <citation type="submission" date="2016-10" db="EMBL/GenBank/DDBJ databases">
        <authorList>
            <person name="de Groot N.N."/>
        </authorList>
    </citation>
    <scope>NUCLEOTIDE SEQUENCE [LARGE SCALE GENOMIC DNA]</scope>
    <source>
        <strain evidence="1 2">CGMCC 1.10959</strain>
    </source>
</reference>
<evidence type="ECO:0000313" key="2">
    <source>
        <dbReference type="Proteomes" id="UP000182466"/>
    </source>
</evidence>
<organism evidence="1 2">
    <name type="scientific">Sedimentitalea nanhaiensis</name>
    <dbReference type="NCBI Taxonomy" id="999627"/>
    <lineage>
        <taxon>Bacteria</taxon>
        <taxon>Pseudomonadati</taxon>
        <taxon>Pseudomonadota</taxon>
        <taxon>Alphaproteobacteria</taxon>
        <taxon>Rhodobacterales</taxon>
        <taxon>Paracoccaceae</taxon>
        <taxon>Sedimentitalea</taxon>
    </lineage>
</organism>
<protein>
    <recommendedName>
        <fullName evidence="3">Lipoprotein</fullName>
    </recommendedName>
</protein>
<dbReference type="STRING" id="999627.SAMN05216236_102128"/>
<dbReference type="EMBL" id="FPAW01000002">
    <property type="protein sequence ID" value="SFT47687.1"/>
    <property type="molecule type" value="Genomic_DNA"/>
</dbReference>
<dbReference type="AlphaFoldDB" id="A0A1I6YBF6"/>
<keyword evidence="2" id="KW-1185">Reference proteome</keyword>
<dbReference type="RefSeq" id="WP_027260570.1">
    <property type="nucleotide sequence ID" value="NZ_FPAW01000002.1"/>
</dbReference>
<name>A0A1I6YBF6_9RHOB</name>
<proteinExistence type="predicted"/>
<gene>
    <name evidence="1" type="ORF">SAMN05216236_102128</name>
</gene>
<sequence>MQRFCKTTAVLALLGGLAGCGDTVGEQALLGAGAGAGTAAVLNGSVLGGAALGAGANVLYCQENPGKC</sequence>
<accession>A0A1I6YBF6</accession>
<evidence type="ECO:0000313" key="1">
    <source>
        <dbReference type="EMBL" id="SFT47687.1"/>
    </source>
</evidence>
<dbReference type="eggNOG" id="ENOG5033I14">
    <property type="taxonomic scope" value="Bacteria"/>
</dbReference>
<evidence type="ECO:0008006" key="3">
    <source>
        <dbReference type="Google" id="ProtNLM"/>
    </source>
</evidence>